<dbReference type="STRING" id="463301.SAMN04487955_10963"/>
<gene>
    <name evidence="2" type="ORF">SAMN04487955_10963</name>
</gene>
<keyword evidence="3" id="KW-1185">Reference proteome</keyword>
<feature type="region of interest" description="Disordered" evidence="1">
    <location>
        <begin position="37"/>
        <end position="69"/>
    </location>
</feature>
<proteinExistence type="predicted"/>
<protein>
    <submittedName>
        <fullName evidence="2">Phage virion morphogenesis (Putative tail completion) protein</fullName>
    </submittedName>
</protein>
<evidence type="ECO:0000256" key="1">
    <source>
        <dbReference type="SAM" id="MobiDB-lite"/>
    </source>
</evidence>
<dbReference type="InterPro" id="IPR006522">
    <property type="entry name" value="Phage_virion_morphogenesis"/>
</dbReference>
<dbReference type="RefSeq" id="WP_089796416.1">
    <property type="nucleotide sequence ID" value="NZ_FPBP01000009.1"/>
</dbReference>
<dbReference type="NCBIfam" id="TIGR01635">
    <property type="entry name" value="tail_comp_S"/>
    <property type="match status" value="1"/>
</dbReference>
<sequence>MSDDLDALESWAAPLLARLQPGERRKLARDIARELRKRQAARIKRQENPDGSPFAPRKPQARDQSGGIRRGVMFAKIRQAKFLKGRGMSDAATVGFAGRVARIARVHQYGLRDNVDRNGPWHDYPERRLVGYSDADRAVIRDMILERLGSAL</sequence>
<dbReference type="EMBL" id="FPBP01000009">
    <property type="protein sequence ID" value="SFU80190.1"/>
    <property type="molecule type" value="Genomic_DNA"/>
</dbReference>
<name>A0A1I7J4V0_9GAMM</name>
<dbReference type="AlphaFoldDB" id="A0A1I7J4V0"/>
<dbReference type="Pfam" id="PF05069">
    <property type="entry name" value="Phage_tail_S"/>
    <property type="match status" value="1"/>
</dbReference>
<accession>A0A1I7J4V0</accession>
<dbReference type="Proteomes" id="UP000198693">
    <property type="component" value="Unassembled WGS sequence"/>
</dbReference>
<dbReference type="OrthoDB" id="6402405at2"/>
<reference evidence="3" key="1">
    <citation type="submission" date="2016-10" db="EMBL/GenBank/DDBJ databases">
        <authorList>
            <person name="Varghese N."/>
            <person name="Submissions S."/>
        </authorList>
    </citation>
    <scope>NUCLEOTIDE SEQUENCE [LARGE SCALE GENOMIC DNA]</scope>
    <source>
        <strain evidence="3">CGMCC 1.6981</strain>
    </source>
</reference>
<evidence type="ECO:0000313" key="3">
    <source>
        <dbReference type="Proteomes" id="UP000198693"/>
    </source>
</evidence>
<evidence type="ECO:0000313" key="2">
    <source>
        <dbReference type="EMBL" id="SFU80190.1"/>
    </source>
</evidence>
<organism evidence="2 3">
    <name type="scientific">Halomonas korlensis</name>
    <dbReference type="NCBI Taxonomy" id="463301"/>
    <lineage>
        <taxon>Bacteria</taxon>
        <taxon>Pseudomonadati</taxon>
        <taxon>Pseudomonadota</taxon>
        <taxon>Gammaproteobacteria</taxon>
        <taxon>Oceanospirillales</taxon>
        <taxon>Halomonadaceae</taxon>
        <taxon>Halomonas</taxon>
    </lineage>
</organism>